<dbReference type="Gene3D" id="3.40.50.1820">
    <property type="entry name" value="alpha/beta hydrolase"/>
    <property type="match status" value="1"/>
</dbReference>
<dbReference type="InterPro" id="IPR050300">
    <property type="entry name" value="GDXG_lipolytic_enzyme"/>
</dbReference>
<protein>
    <recommendedName>
        <fullName evidence="3">Alpha/beta hydrolase fold-3 domain-containing protein</fullName>
    </recommendedName>
</protein>
<evidence type="ECO:0000313" key="4">
    <source>
        <dbReference type="EMBL" id="AEM45138.1"/>
    </source>
</evidence>
<dbReference type="SUPFAM" id="SSF53474">
    <property type="entry name" value="alpha/beta-Hydrolases"/>
    <property type="match status" value="1"/>
</dbReference>
<dbReference type="PANTHER" id="PTHR48081">
    <property type="entry name" value="AB HYDROLASE SUPERFAMILY PROTEIN C4A8.06C"/>
    <property type="match status" value="1"/>
</dbReference>
<evidence type="ECO:0000256" key="1">
    <source>
        <dbReference type="ARBA" id="ARBA00022801"/>
    </source>
</evidence>
<feature type="region of interest" description="Disordered" evidence="2">
    <location>
        <begin position="1"/>
        <end position="27"/>
    </location>
</feature>
<dbReference type="Pfam" id="PF07859">
    <property type="entry name" value="Abhydrolase_3"/>
    <property type="match status" value="1"/>
</dbReference>
<proteinExistence type="predicted"/>
<organism evidence="4">
    <name type="scientific">uncultured organism</name>
    <dbReference type="NCBI Taxonomy" id="155900"/>
    <lineage>
        <taxon>unclassified sequences</taxon>
        <taxon>environmental samples</taxon>
    </lineage>
</organism>
<feature type="domain" description="Alpha/beta hydrolase fold-3" evidence="3">
    <location>
        <begin position="123"/>
        <end position="336"/>
    </location>
</feature>
<dbReference type="InterPro" id="IPR029058">
    <property type="entry name" value="AB_hydrolase_fold"/>
</dbReference>
<name>G3CRF5_9ZZZZ</name>
<reference evidence="4" key="1">
    <citation type="journal article" date="2011" name="FEMS Microbiol. Ecol.">
        <title>Identification of novel lipolytic genes and gene families by screening of metagenomic libraries derived from soil samples of the German Biodiversity Exploratories.</title>
        <authorList>
            <person name="Nacke H."/>
            <person name="Will C."/>
            <person name="Herzog S."/>
            <person name="Nowka B."/>
            <person name="Engelhaupt M."/>
            <person name="Daniel R."/>
        </authorList>
    </citation>
    <scope>NUCLEOTIDE SEQUENCE</scope>
</reference>
<sequence length="363" mass="39046">MTTSTHNIGAQPLLPGRLGNPDRVLKTDPRADPRLVAACAPFALDAAPPPIPVHAGSPWQAKLDYVAASEAGMEGVFAELFADLPPITNVERRTEVIRGVDGNDIRLYIHTPKNASGPLPCVYHIHGGGMVMLTAAGATYARWRDELAALGLVALGVEFRNGGGTLGNHPFPAGLNDCMSGLQWTFDHKATLKISKIIVSGESGGGNLTLATCLKAKKDGKLAQIDGVYALCPYIYGAWAQKGKELPSLYENDGYLIACDQMAVLATIYDPENKNNRNPLCWPYNATRVDLQGLPPHVISVNELDPLRDEGLKYYQMLLAAGVRVYSRTVNGTCHAGDVLFRKAIPDVYAATIRDIKGFADAL</sequence>
<accession>G3CRF5</accession>
<dbReference type="AlphaFoldDB" id="G3CRF5"/>
<dbReference type="EMBL" id="HQ156929">
    <property type="protein sequence ID" value="AEM45138.1"/>
    <property type="molecule type" value="Genomic_DNA"/>
</dbReference>
<dbReference type="InterPro" id="IPR013094">
    <property type="entry name" value="AB_hydrolase_3"/>
</dbReference>
<evidence type="ECO:0000259" key="3">
    <source>
        <dbReference type="Pfam" id="PF07859"/>
    </source>
</evidence>
<keyword evidence="1" id="KW-0378">Hydrolase</keyword>
<evidence type="ECO:0000256" key="2">
    <source>
        <dbReference type="SAM" id="MobiDB-lite"/>
    </source>
</evidence>
<dbReference type="GO" id="GO:0016787">
    <property type="term" value="F:hydrolase activity"/>
    <property type="evidence" value="ECO:0007669"/>
    <property type="project" value="UniProtKB-KW"/>
</dbReference>
<dbReference type="ESTHER" id="9zzzz-g3crf5">
    <property type="family name" value="Hormone-sensitive_lipase_like"/>
</dbReference>
<dbReference type="PANTHER" id="PTHR48081:SF8">
    <property type="entry name" value="ALPHA_BETA HYDROLASE FOLD-3 DOMAIN-CONTAINING PROTEIN-RELATED"/>
    <property type="match status" value="1"/>
</dbReference>